<feature type="compositionally biased region" description="Low complexity" evidence="1">
    <location>
        <begin position="12"/>
        <end position="24"/>
    </location>
</feature>
<evidence type="ECO:0000313" key="3">
    <source>
        <dbReference type="Proteomes" id="UP000664399"/>
    </source>
</evidence>
<dbReference type="EMBL" id="JAFVMG010000007">
    <property type="protein sequence ID" value="MBO1328480.1"/>
    <property type="molecule type" value="Genomic_DNA"/>
</dbReference>
<accession>A0ABS3LM76</accession>
<comment type="caution">
    <text evidence="2">The sequence shown here is derived from an EMBL/GenBank/DDBJ whole genome shotgun (WGS) entry which is preliminary data.</text>
</comment>
<proteinExistence type="predicted"/>
<dbReference type="Proteomes" id="UP000664399">
    <property type="component" value="Unassembled WGS sequence"/>
</dbReference>
<gene>
    <name evidence="2" type="ORF">J2D75_08320</name>
</gene>
<protein>
    <submittedName>
        <fullName evidence="2">Uncharacterized protein</fullName>
    </submittedName>
</protein>
<evidence type="ECO:0000313" key="2">
    <source>
        <dbReference type="EMBL" id="MBO1328480.1"/>
    </source>
</evidence>
<sequence length="77" mass="8332">MSRKQASHQAHTTALPSTTFTTSAQQYPAGRDGQSDLAFLQSWASGVNYSAASVLRAGQIRRANPELVRRITTAQRG</sequence>
<feature type="region of interest" description="Disordered" evidence="1">
    <location>
        <begin position="1"/>
        <end position="31"/>
    </location>
</feature>
<dbReference type="RefSeq" id="WP_207854313.1">
    <property type="nucleotide sequence ID" value="NZ_JAFVMG010000007.1"/>
</dbReference>
<keyword evidence="3" id="KW-1185">Reference proteome</keyword>
<evidence type="ECO:0000256" key="1">
    <source>
        <dbReference type="SAM" id="MobiDB-lite"/>
    </source>
</evidence>
<reference evidence="2 3" key="1">
    <citation type="submission" date="2021-03" db="EMBL/GenBank/DDBJ databases">
        <title>The complete genome sequence of Acetobacter suratthaniensis TBRC 1719.</title>
        <authorList>
            <person name="Charoenyingcharoen P."/>
            <person name="Yukphan P."/>
        </authorList>
    </citation>
    <scope>NUCLEOTIDE SEQUENCE [LARGE SCALE GENOMIC DNA]</scope>
    <source>
        <strain evidence="2 3">TBRC 1719</strain>
    </source>
</reference>
<name>A0ABS3LM76_9PROT</name>
<organism evidence="2 3">
    <name type="scientific">Acetobacter suratthaniensis</name>
    <dbReference type="NCBI Taxonomy" id="1502841"/>
    <lineage>
        <taxon>Bacteria</taxon>
        <taxon>Pseudomonadati</taxon>
        <taxon>Pseudomonadota</taxon>
        <taxon>Alphaproteobacteria</taxon>
        <taxon>Acetobacterales</taxon>
        <taxon>Acetobacteraceae</taxon>
        <taxon>Acetobacter</taxon>
    </lineage>
</organism>